<dbReference type="AlphaFoldDB" id="X1NSR8"/>
<proteinExistence type="predicted"/>
<organism evidence="1">
    <name type="scientific">marine sediment metagenome</name>
    <dbReference type="NCBI Taxonomy" id="412755"/>
    <lineage>
        <taxon>unclassified sequences</taxon>
        <taxon>metagenomes</taxon>
        <taxon>ecological metagenomes</taxon>
    </lineage>
</organism>
<accession>X1NSR8</accession>
<comment type="caution">
    <text evidence="1">The sequence shown here is derived from an EMBL/GenBank/DDBJ whole genome shotgun (WGS) entry which is preliminary data.</text>
</comment>
<feature type="non-terminal residue" evidence="1">
    <location>
        <position position="1"/>
    </location>
</feature>
<reference evidence="1" key="1">
    <citation type="journal article" date="2014" name="Front. Microbiol.">
        <title>High frequency of phylogenetically diverse reductive dehalogenase-homologous genes in deep subseafloor sedimentary metagenomes.</title>
        <authorList>
            <person name="Kawai M."/>
            <person name="Futagami T."/>
            <person name="Toyoda A."/>
            <person name="Takaki Y."/>
            <person name="Nishi S."/>
            <person name="Hori S."/>
            <person name="Arai W."/>
            <person name="Tsubouchi T."/>
            <person name="Morono Y."/>
            <person name="Uchiyama I."/>
            <person name="Ito T."/>
            <person name="Fujiyama A."/>
            <person name="Inagaki F."/>
            <person name="Takami H."/>
        </authorList>
    </citation>
    <scope>NUCLEOTIDE SEQUENCE</scope>
    <source>
        <strain evidence="1">Expedition CK06-06</strain>
    </source>
</reference>
<protein>
    <submittedName>
        <fullName evidence="1">Uncharacterized protein</fullName>
    </submittedName>
</protein>
<name>X1NSR8_9ZZZZ</name>
<sequence length="70" mass="8140">SRVTPQSGNDLYRHIAWQVTGNKQFLEEYYADQIQSGSQRMYMMTEGHWWSDRVSVANAELQRSRLGGNC</sequence>
<evidence type="ECO:0000313" key="1">
    <source>
        <dbReference type="EMBL" id="GAI46638.1"/>
    </source>
</evidence>
<dbReference type="EMBL" id="BARV01042083">
    <property type="protein sequence ID" value="GAI46638.1"/>
    <property type="molecule type" value="Genomic_DNA"/>
</dbReference>
<gene>
    <name evidence="1" type="ORF">S06H3_63444</name>
</gene>